<dbReference type="InterPro" id="IPR029021">
    <property type="entry name" value="Prot-tyrosine_phosphatase-like"/>
</dbReference>
<comment type="caution">
    <text evidence="1">The sequence shown here is derived from an EMBL/GenBank/DDBJ whole genome shotgun (WGS) entry which is preliminary data.</text>
</comment>
<evidence type="ECO:0000313" key="1">
    <source>
        <dbReference type="EMBL" id="KAL3515691.1"/>
    </source>
</evidence>
<dbReference type="Proteomes" id="UP001630127">
    <property type="component" value="Unassembled WGS sequence"/>
</dbReference>
<dbReference type="EMBL" id="JBJUIK010000010">
    <property type="protein sequence ID" value="KAL3515691.1"/>
    <property type="molecule type" value="Genomic_DNA"/>
</dbReference>
<organism evidence="1 2">
    <name type="scientific">Cinchona calisaya</name>
    <dbReference type="NCBI Taxonomy" id="153742"/>
    <lineage>
        <taxon>Eukaryota</taxon>
        <taxon>Viridiplantae</taxon>
        <taxon>Streptophyta</taxon>
        <taxon>Embryophyta</taxon>
        <taxon>Tracheophyta</taxon>
        <taxon>Spermatophyta</taxon>
        <taxon>Magnoliopsida</taxon>
        <taxon>eudicotyledons</taxon>
        <taxon>Gunneridae</taxon>
        <taxon>Pentapetalae</taxon>
        <taxon>asterids</taxon>
        <taxon>lamiids</taxon>
        <taxon>Gentianales</taxon>
        <taxon>Rubiaceae</taxon>
        <taxon>Cinchonoideae</taxon>
        <taxon>Cinchoneae</taxon>
        <taxon>Cinchona</taxon>
    </lineage>
</organism>
<dbReference type="SUPFAM" id="SSF52799">
    <property type="entry name" value="(Phosphotyrosine protein) phosphatases II"/>
    <property type="match status" value="1"/>
</dbReference>
<sequence length="158" mass="18211">MVVLLRDTESEDLLDYLDVCIDFIDQSIKYGPVLVHCMARVSRAFSFSGVYVVRNGIWISRKTWIVLLRNSSHEAYQVLSHLNFVIQNLNLNLLSIVERPESKSEAFYADYDTFETSGKYWIEVMFGIPNDMLASIPGSMKAAEKWCPEMFQSSKHSR</sequence>
<proteinExistence type="predicted"/>
<protein>
    <submittedName>
        <fullName evidence="1">Uncharacterized protein</fullName>
    </submittedName>
</protein>
<reference evidence="1 2" key="1">
    <citation type="submission" date="2024-11" db="EMBL/GenBank/DDBJ databases">
        <title>A near-complete genome assembly of Cinchona calisaya.</title>
        <authorList>
            <person name="Lian D.C."/>
            <person name="Zhao X.W."/>
            <person name="Wei L."/>
        </authorList>
    </citation>
    <scope>NUCLEOTIDE SEQUENCE [LARGE SCALE GENOMIC DNA]</scope>
    <source>
        <tissue evidence="1">Nenye</tissue>
    </source>
</reference>
<keyword evidence="2" id="KW-1185">Reference proteome</keyword>
<evidence type="ECO:0000313" key="2">
    <source>
        <dbReference type="Proteomes" id="UP001630127"/>
    </source>
</evidence>
<accession>A0ABD2Z880</accession>
<dbReference type="AlphaFoldDB" id="A0ABD2Z880"/>
<dbReference type="Gene3D" id="3.90.190.10">
    <property type="entry name" value="Protein tyrosine phosphatase superfamily"/>
    <property type="match status" value="1"/>
</dbReference>
<gene>
    <name evidence="1" type="ORF">ACH5RR_022593</name>
</gene>
<name>A0ABD2Z880_9GENT</name>